<name>A0A2L1UMV3_9GAMM</name>
<reference evidence="2" key="1">
    <citation type="submission" date="2017-01" db="EMBL/GenBank/DDBJ databases">
        <title>Genome sequence of Rouxiella sp. ERMR1:05.</title>
        <authorList>
            <person name="Kumar R."/>
            <person name="Singh D."/>
            <person name="Kumar S."/>
        </authorList>
    </citation>
    <scope>NUCLEOTIDE SEQUENCE [LARGE SCALE GENOMIC DNA]</scope>
    <source>
        <strain evidence="2">ERMR1:05</strain>
    </source>
</reference>
<dbReference type="Proteomes" id="UP000239197">
    <property type="component" value="Chromosome"/>
</dbReference>
<evidence type="ECO:0000313" key="1">
    <source>
        <dbReference type="EMBL" id="AVF34251.1"/>
    </source>
</evidence>
<dbReference type="KEGG" id="rox:BV494_04575"/>
<accession>A0A2L1UMV3</accession>
<dbReference type="AlphaFoldDB" id="A0A2L1UMV3"/>
<sequence length="78" mass="8440">MIKETGGTAFPFVSNGGIQMHQYCEGGMTLRDYFAANSIDIASREPDGTPQGSYFETAEGIASRAYLLADAMLKARNK</sequence>
<dbReference type="RefSeq" id="WP_226790024.1">
    <property type="nucleotide sequence ID" value="NZ_CP019062.1"/>
</dbReference>
<protein>
    <submittedName>
        <fullName evidence="1">Uncharacterized protein</fullName>
    </submittedName>
</protein>
<evidence type="ECO:0000313" key="2">
    <source>
        <dbReference type="Proteomes" id="UP000239197"/>
    </source>
</evidence>
<proteinExistence type="predicted"/>
<dbReference type="EMBL" id="CP019062">
    <property type="protein sequence ID" value="AVF34251.1"/>
    <property type="molecule type" value="Genomic_DNA"/>
</dbReference>
<keyword evidence="2" id="KW-1185">Reference proteome</keyword>
<gene>
    <name evidence="1" type="ORF">BV494_04575</name>
</gene>
<organism evidence="1 2">
    <name type="scientific">Rahnella sikkimica</name>
    <dbReference type="NCBI Taxonomy" id="1805933"/>
    <lineage>
        <taxon>Bacteria</taxon>
        <taxon>Pseudomonadati</taxon>
        <taxon>Pseudomonadota</taxon>
        <taxon>Gammaproteobacteria</taxon>
        <taxon>Enterobacterales</taxon>
        <taxon>Yersiniaceae</taxon>
        <taxon>Rahnella</taxon>
    </lineage>
</organism>